<keyword evidence="3" id="KW-0731">Sigma factor</keyword>
<evidence type="ECO:0000256" key="2">
    <source>
        <dbReference type="ARBA" id="ARBA00023015"/>
    </source>
</evidence>
<dbReference type="InterPro" id="IPR036388">
    <property type="entry name" value="WH-like_DNA-bd_sf"/>
</dbReference>
<dbReference type="SUPFAM" id="SSF88659">
    <property type="entry name" value="Sigma3 and sigma4 domains of RNA polymerase sigma factors"/>
    <property type="match status" value="1"/>
</dbReference>
<evidence type="ECO:0000256" key="3">
    <source>
        <dbReference type="ARBA" id="ARBA00023082"/>
    </source>
</evidence>
<comment type="similarity">
    <text evidence="1">Belongs to the sigma-70 factor family. ECF subfamily.</text>
</comment>
<keyword evidence="2" id="KW-0805">Transcription regulation</keyword>
<dbReference type="NCBIfam" id="TIGR02937">
    <property type="entry name" value="sigma70-ECF"/>
    <property type="match status" value="1"/>
</dbReference>
<evidence type="ECO:0000259" key="7">
    <source>
        <dbReference type="Pfam" id="PF08281"/>
    </source>
</evidence>
<sequence>MEINIDLLIKGDTGEFEKFVHIYRVSAEIFAMNIVHDNYLVEDIVQDSFAKLYVYRDKINPDKSLKAYFFSIVKNLAIDNIRKSKKVMYKEFEIIDTVSPENIMLKQERNNFINENINNLKPLQRYAIYLYVYENLNYKEIGTVLGKTDKQIKAIIFRARKKLKKNMGLVID</sequence>
<evidence type="ECO:0000256" key="1">
    <source>
        <dbReference type="ARBA" id="ARBA00010641"/>
    </source>
</evidence>
<feature type="domain" description="RNA polymerase sigma factor 70 region 4 type 2" evidence="7">
    <location>
        <begin position="117"/>
        <end position="163"/>
    </location>
</feature>
<keyword evidence="5" id="KW-0804">Transcription</keyword>
<evidence type="ECO:0000256" key="5">
    <source>
        <dbReference type="ARBA" id="ARBA00023163"/>
    </source>
</evidence>
<dbReference type="Gene3D" id="1.10.10.10">
    <property type="entry name" value="Winged helix-like DNA-binding domain superfamily/Winged helix DNA-binding domain"/>
    <property type="match status" value="1"/>
</dbReference>
<feature type="domain" description="RNA polymerase sigma-70 region 2" evidence="6">
    <location>
        <begin position="30"/>
        <end position="86"/>
    </location>
</feature>
<dbReference type="SUPFAM" id="SSF88946">
    <property type="entry name" value="Sigma2 domain of RNA polymerase sigma factors"/>
    <property type="match status" value="1"/>
</dbReference>
<dbReference type="InterPro" id="IPR014284">
    <property type="entry name" value="RNA_pol_sigma-70_dom"/>
</dbReference>
<dbReference type="PANTHER" id="PTHR43133">
    <property type="entry name" value="RNA POLYMERASE ECF-TYPE SIGMA FACTO"/>
    <property type="match status" value="1"/>
</dbReference>
<dbReference type="AlphaFoldDB" id="A0A9W5YJ12"/>
<dbReference type="CDD" id="cd06171">
    <property type="entry name" value="Sigma70_r4"/>
    <property type="match status" value="1"/>
</dbReference>
<organism evidence="8 9">
    <name type="scientific">Vallitalea longa</name>
    <dbReference type="NCBI Taxonomy" id="2936439"/>
    <lineage>
        <taxon>Bacteria</taxon>
        <taxon>Bacillati</taxon>
        <taxon>Bacillota</taxon>
        <taxon>Clostridia</taxon>
        <taxon>Lachnospirales</taxon>
        <taxon>Vallitaleaceae</taxon>
        <taxon>Vallitalea</taxon>
    </lineage>
</organism>
<dbReference type="InterPro" id="IPR007627">
    <property type="entry name" value="RNA_pol_sigma70_r2"/>
</dbReference>
<dbReference type="Pfam" id="PF04542">
    <property type="entry name" value="Sigma70_r2"/>
    <property type="match status" value="1"/>
</dbReference>
<dbReference type="Proteomes" id="UP001144256">
    <property type="component" value="Unassembled WGS sequence"/>
</dbReference>
<dbReference type="InterPro" id="IPR013249">
    <property type="entry name" value="RNA_pol_sigma70_r4_t2"/>
</dbReference>
<evidence type="ECO:0000256" key="4">
    <source>
        <dbReference type="ARBA" id="ARBA00023125"/>
    </source>
</evidence>
<dbReference type="Pfam" id="PF08281">
    <property type="entry name" value="Sigma70_r4_2"/>
    <property type="match status" value="1"/>
</dbReference>
<dbReference type="PANTHER" id="PTHR43133:SF8">
    <property type="entry name" value="RNA POLYMERASE SIGMA FACTOR HI_1459-RELATED"/>
    <property type="match status" value="1"/>
</dbReference>
<protein>
    <submittedName>
        <fullName evidence="8">RNA polymerase subunit sigma-24</fullName>
    </submittedName>
</protein>
<dbReference type="Gene3D" id="1.10.1740.10">
    <property type="match status" value="1"/>
</dbReference>
<dbReference type="GO" id="GO:0003677">
    <property type="term" value="F:DNA binding"/>
    <property type="evidence" value="ECO:0007669"/>
    <property type="project" value="UniProtKB-KW"/>
</dbReference>
<dbReference type="GO" id="GO:0006352">
    <property type="term" value="P:DNA-templated transcription initiation"/>
    <property type="evidence" value="ECO:0007669"/>
    <property type="project" value="InterPro"/>
</dbReference>
<evidence type="ECO:0000313" key="8">
    <source>
        <dbReference type="EMBL" id="GKX32233.1"/>
    </source>
</evidence>
<proteinExistence type="inferred from homology"/>
<keyword evidence="9" id="KW-1185">Reference proteome</keyword>
<dbReference type="GO" id="GO:0016987">
    <property type="term" value="F:sigma factor activity"/>
    <property type="evidence" value="ECO:0007669"/>
    <property type="project" value="UniProtKB-KW"/>
</dbReference>
<dbReference type="InterPro" id="IPR039425">
    <property type="entry name" value="RNA_pol_sigma-70-like"/>
</dbReference>
<dbReference type="InterPro" id="IPR013324">
    <property type="entry name" value="RNA_pol_sigma_r3/r4-like"/>
</dbReference>
<gene>
    <name evidence="8" type="ORF">SH1V18_47130</name>
</gene>
<name>A0A9W5YJ12_9FIRM</name>
<accession>A0A9W5YJ12</accession>
<evidence type="ECO:0000259" key="6">
    <source>
        <dbReference type="Pfam" id="PF04542"/>
    </source>
</evidence>
<comment type="caution">
    <text evidence="8">The sequence shown here is derived from an EMBL/GenBank/DDBJ whole genome shotgun (WGS) entry which is preliminary data.</text>
</comment>
<keyword evidence="4" id="KW-0238">DNA-binding</keyword>
<dbReference type="EMBL" id="BRLB01000029">
    <property type="protein sequence ID" value="GKX32233.1"/>
    <property type="molecule type" value="Genomic_DNA"/>
</dbReference>
<reference evidence="8" key="1">
    <citation type="submission" date="2022-06" db="EMBL/GenBank/DDBJ databases">
        <title>Vallitalea longa sp. nov., an anaerobic bacterium isolated from marine sediment.</title>
        <authorList>
            <person name="Hirano S."/>
            <person name="Terahara T."/>
            <person name="Mori K."/>
            <person name="Hamada M."/>
            <person name="Matsumoto R."/>
            <person name="Kobayashi T."/>
        </authorList>
    </citation>
    <scope>NUCLEOTIDE SEQUENCE</scope>
    <source>
        <strain evidence="8">SH18-1</strain>
    </source>
</reference>
<dbReference type="RefSeq" id="WP_281819693.1">
    <property type="nucleotide sequence ID" value="NZ_BRLB01000029.1"/>
</dbReference>
<dbReference type="InterPro" id="IPR013325">
    <property type="entry name" value="RNA_pol_sigma_r2"/>
</dbReference>
<evidence type="ECO:0000313" key="9">
    <source>
        <dbReference type="Proteomes" id="UP001144256"/>
    </source>
</evidence>